<reference evidence="2" key="1">
    <citation type="submission" date="2011-12" db="EMBL/GenBank/DDBJ databases">
        <title>Complete sequence of Clostridium clariflavum DSM 19732.</title>
        <authorList>
            <consortium name="US DOE Joint Genome Institute"/>
            <person name="Lucas S."/>
            <person name="Han J."/>
            <person name="Lapidus A."/>
            <person name="Cheng J.-F."/>
            <person name="Goodwin L."/>
            <person name="Pitluck S."/>
            <person name="Peters L."/>
            <person name="Teshima H."/>
            <person name="Detter J.C."/>
            <person name="Han C."/>
            <person name="Tapia R."/>
            <person name="Land M."/>
            <person name="Hauser L."/>
            <person name="Kyrpides N."/>
            <person name="Ivanova N."/>
            <person name="Pagani I."/>
            <person name="Kitzmiller T."/>
            <person name="Lynd L."/>
            <person name="Izquierdo J."/>
            <person name="Woyke T."/>
        </authorList>
    </citation>
    <scope>NUCLEOTIDE SEQUENCE [LARGE SCALE GENOMIC DNA]</scope>
    <source>
        <strain evidence="2">DSM 19732 / NBRC 101661 / EBR45</strain>
    </source>
</reference>
<organism evidence="1 2">
    <name type="scientific">Acetivibrio clariflavus (strain DSM 19732 / NBRC 101661 / EBR45)</name>
    <name type="common">Clostridium clariflavum</name>
    <dbReference type="NCBI Taxonomy" id="720554"/>
    <lineage>
        <taxon>Bacteria</taxon>
        <taxon>Bacillati</taxon>
        <taxon>Bacillota</taxon>
        <taxon>Clostridia</taxon>
        <taxon>Eubacteriales</taxon>
        <taxon>Oscillospiraceae</taxon>
        <taxon>Acetivibrio</taxon>
    </lineage>
</organism>
<gene>
    <name evidence="1" type="ordered locus">Clocl_3254</name>
</gene>
<proteinExistence type="predicted"/>
<evidence type="ECO:0000313" key="1">
    <source>
        <dbReference type="EMBL" id="AEV69769.1"/>
    </source>
</evidence>
<reference evidence="1 2" key="2">
    <citation type="journal article" date="2012" name="Stand. Genomic Sci.">
        <title>Complete Genome Sequence of Clostridium clariflavum DSM 19732.</title>
        <authorList>
            <person name="Izquierdo J.A."/>
            <person name="Goodwin L."/>
            <person name="Davenport K.W."/>
            <person name="Teshima H."/>
            <person name="Bruce D."/>
            <person name="Detter C."/>
            <person name="Tapia R."/>
            <person name="Han S."/>
            <person name="Land M."/>
            <person name="Hauser L."/>
            <person name="Jeffries C.D."/>
            <person name="Han J."/>
            <person name="Pitluck S."/>
            <person name="Nolan M."/>
            <person name="Chen A."/>
            <person name="Huntemann M."/>
            <person name="Mavromatis K."/>
            <person name="Mikhailova N."/>
            <person name="Liolios K."/>
            <person name="Woyke T."/>
            <person name="Lynd L.R."/>
        </authorList>
    </citation>
    <scope>NUCLEOTIDE SEQUENCE [LARGE SCALE GENOMIC DNA]</scope>
    <source>
        <strain evidence="2">DSM 19732 / NBRC 101661 / EBR45</strain>
    </source>
</reference>
<dbReference type="KEGG" id="ccl:Clocl_3254"/>
<dbReference type="Proteomes" id="UP000005435">
    <property type="component" value="Chromosome"/>
</dbReference>
<dbReference type="InterPro" id="IPR019657">
    <property type="entry name" value="ComFB"/>
</dbReference>
<dbReference type="HOGENOM" id="CLU_170941_1_0_9"/>
<dbReference type="Pfam" id="PF10719">
    <property type="entry name" value="ComFB"/>
    <property type="match status" value="1"/>
</dbReference>
<dbReference type="OrthoDB" id="5616024at2"/>
<keyword evidence="2" id="KW-1185">Reference proteome</keyword>
<dbReference type="EMBL" id="CP003065">
    <property type="protein sequence ID" value="AEV69769.1"/>
    <property type="molecule type" value="Genomic_DNA"/>
</dbReference>
<sequence length="104" mass="12122">MKELRDTLQISAGLENLTENLVFQELNDFIEKIKNTPDSQFCICNICLADVAAIVLNDLKPQYCSNFIDKHKSKDYYIKHRLEVREKIVKAFDMVKKNPHHANI</sequence>
<dbReference type="eggNOG" id="ENOG5032W04">
    <property type="taxonomic scope" value="Bacteria"/>
</dbReference>
<dbReference type="RefSeq" id="WP_014256302.1">
    <property type="nucleotide sequence ID" value="NC_016627.1"/>
</dbReference>
<name>G8LWC2_ACECE</name>
<protein>
    <submittedName>
        <fullName evidence="1">Late competence development protein ComFB</fullName>
    </submittedName>
</protein>
<accession>G8LWC2</accession>
<dbReference type="AlphaFoldDB" id="G8LWC2"/>
<evidence type="ECO:0000313" key="2">
    <source>
        <dbReference type="Proteomes" id="UP000005435"/>
    </source>
</evidence>